<evidence type="ECO:0000256" key="3">
    <source>
        <dbReference type="ARBA" id="ARBA00022723"/>
    </source>
</evidence>
<evidence type="ECO:0000313" key="11">
    <source>
        <dbReference type="Proteomes" id="UP000799770"/>
    </source>
</evidence>
<dbReference type="Gene3D" id="1.20.120.1750">
    <property type="match status" value="1"/>
</dbReference>
<evidence type="ECO:0000256" key="7">
    <source>
        <dbReference type="ARBA" id="ARBA00022833"/>
    </source>
</evidence>
<keyword evidence="5" id="KW-0863">Zinc-finger</keyword>
<dbReference type="InterPro" id="IPR044066">
    <property type="entry name" value="TRIAD_supradom"/>
</dbReference>
<comment type="pathway">
    <text evidence="1">Protein modification; protein ubiquitination.</text>
</comment>
<protein>
    <recommendedName>
        <fullName evidence="9">RING-type domain-containing protein</fullName>
    </recommendedName>
</protein>
<evidence type="ECO:0000259" key="9">
    <source>
        <dbReference type="PROSITE" id="PS51873"/>
    </source>
</evidence>
<evidence type="ECO:0000256" key="5">
    <source>
        <dbReference type="ARBA" id="ARBA00022771"/>
    </source>
</evidence>
<dbReference type="PANTHER" id="PTHR22770">
    <property type="entry name" value="UBIQUITIN CONJUGATING ENZYME 7 INTERACTING PROTEIN-RELATED"/>
    <property type="match status" value="1"/>
</dbReference>
<dbReference type="Proteomes" id="UP000799770">
    <property type="component" value="Unassembled WGS sequence"/>
</dbReference>
<feature type="domain" description="RING-type" evidence="9">
    <location>
        <begin position="238"/>
        <end position="456"/>
    </location>
</feature>
<dbReference type="SUPFAM" id="SSF57850">
    <property type="entry name" value="RING/U-box"/>
    <property type="match status" value="1"/>
</dbReference>
<keyword evidence="6" id="KW-0833">Ubl conjugation pathway</keyword>
<dbReference type="PROSITE" id="PS51873">
    <property type="entry name" value="TRIAD"/>
    <property type="match status" value="1"/>
</dbReference>
<evidence type="ECO:0000313" key="10">
    <source>
        <dbReference type="EMBL" id="KAF2120898.1"/>
    </source>
</evidence>
<dbReference type="InterPro" id="IPR047546">
    <property type="entry name" value="Rcat_RBR_RNF216"/>
</dbReference>
<feature type="region of interest" description="Disordered" evidence="8">
    <location>
        <begin position="579"/>
        <end position="622"/>
    </location>
</feature>
<feature type="region of interest" description="Disordered" evidence="8">
    <location>
        <begin position="88"/>
        <end position="110"/>
    </location>
</feature>
<keyword evidence="11" id="KW-1185">Reference proteome</keyword>
<dbReference type="CDD" id="cd20353">
    <property type="entry name" value="Rcat_RBR_RNF216"/>
    <property type="match status" value="1"/>
</dbReference>
<dbReference type="EMBL" id="ML977313">
    <property type="protein sequence ID" value="KAF2120898.1"/>
    <property type="molecule type" value="Genomic_DNA"/>
</dbReference>
<dbReference type="OrthoDB" id="10009520at2759"/>
<dbReference type="AlphaFoldDB" id="A0A6A5ZRK9"/>
<keyword evidence="2" id="KW-0808">Transferase</keyword>
<evidence type="ECO:0000256" key="2">
    <source>
        <dbReference type="ARBA" id="ARBA00022679"/>
    </source>
</evidence>
<dbReference type="CDD" id="cd20339">
    <property type="entry name" value="BRcat_RBR_RNF216"/>
    <property type="match status" value="1"/>
</dbReference>
<proteinExistence type="predicted"/>
<dbReference type="InterPro" id="IPR047544">
    <property type="entry name" value="RING-HC_RBR_RNF216"/>
</dbReference>
<evidence type="ECO:0000256" key="1">
    <source>
        <dbReference type="ARBA" id="ARBA00004906"/>
    </source>
</evidence>
<reference evidence="10" key="1">
    <citation type="journal article" date="2020" name="Stud. Mycol.">
        <title>101 Dothideomycetes genomes: a test case for predicting lifestyles and emergence of pathogens.</title>
        <authorList>
            <person name="Haridas S."/>
            <person name="Albert R."/>
            <person name="Binder M."/>
            <person name="Bloem J."/>
            <person name="Labutti K."/>
            <person name="Salamov A."/>
            <person name="Andreopoulos B."/>
            <person name="Baker S."/>
            <person name="Barry K."/>
            <person name="Bills G."/>
            <person name="Bluhm B."/>
            <person name="Cannon C."/>
            <person name="Castanera R."/>
            <person name="Culley D."/>
            <person name="Daum C."/>
            <person name="Ezra D."/>
            <person name="Gonzalez J."/>
            <person name="Henrissat B."/>
            <person name="Kuo A."/>
            <person name="Liang C."/>
            <person name="Lipzen A."/>
            <person name="Lutzoni F."/>
            <person name="Magnuson J."/>
            <person name="Mondo S."/>
            <person name="Nolan M."/>
            <person name="Ohm R."/>
            <person name="Pangilinan J."/>
            <person name="Park H.-J."/>
            <person name="Ramirez L."/>
            <person name="Alfaro M."/>
            <person name="Sun H."/>
            <person name="Tritt A."/>
            <person name="Yoshinaga Y."/>
            <person name="Zwiers L.-H."/>
            <person name="Turgeon B."/>
            <person name="Goodwin S."/>
            <person name="Spatafora J."/>
            <person name="Crous P."/>
            <person name="Grigoriev I."/>
        </authorList>
    </citation>
    <scope>NUCLEOTIDE SEQUENCE</scope>
    <source>
        <strain evidence="10">CBS 627.86</strain>
    </source>
</reference>
<evidence type="ECO:0000256" key="6">
    <source>
        <dbReference type="ARBA" id="ARBA00022786"/>
    </source>
</evidence>
<dbReference type="Pfam" id="PF26200">
    <property type="entry name" value="Rcat_RNF216"/>
    <property type="match status" value="1"/>
</dbReference>
<gene>
    <name evidence="10" type="ORF">BDV96DRAFT_484706</name>
</gene>
<dbReference type="InterPro" id="IPR051628">
    <property type="entry name" value="LUBAC_E3_Ligases"/>
</dbReference>
<dbReference type="Pfam" id="PF26191">
    <property type="entry name" value="RING-HC_RBR_RNF216"/>
    <property type="match status" value="1"/>
</dbReference>
<dbReference type="GO" id="GO:0016740">
    <property type="term" value="F:transferase activity"/>
    <property type="evidence" value="ECO:0007669"/>
    <property type="project" value="UniProtKB-KW"/>
</dbReference>
<sequence length="622" mass="69946">MDEAQAAIDLTRLEDIPDVDVPPAPLDPGSVTIEDEENLSEEECLALVMSVLSDISAEYALSQIQSNMNETRTHSACGRLIARILDEGAYPKEQDTSNQRKRKRDDDEFAEFQDGDQVENVPGYRHHALELLKDEFLQVPVRHIENTLNDEKSLFKSFVKIESQLQLYNNISMTFSRIANPRKRRHHERTLTPATHLMLRELAAARNWGDHELAKRLAEVEASRIEEENLMMAQANGEMSECQCCFDDFPTNRMTFCSGESIHFICKTCAGRAVEEEMSQGRCRPKCIADTACVGTYSRAQLQDFLLPKSFERLEKMQQQADIAAAGLADLEECPFCDFKAECPPVEIDKEFRCQNTECRKVSCRLCQKETHIPKSCEEAKKDANITVRHQVEEAMSEALIRKCNRCKNPFVKDHGCNKMTCTKCSNVQCYVCSKDVRDYNHFSDEGGRSKCPLHDNVELRHEEEVKKAEAEAFARVRAENPEISENELKIQVSERVTKAEDARRGQAQANHAAFPYHMQGNVLMPGPIVEQQAPAYRVNPLVQAGNALAQAGNALVGAFPPINIPQPAGLQVWGIPRGLAGGAPPPPPPPVPARQIQEQYVQPPIRPVRQTPGRIRPNPQH</sequence>
<accession>A0A6A5ZRK9</accession>
<name>A0A6A5ZRK9_9PLEO</name>
<evidence type="ECO:0000256" key="8">
    <source>
        <dbReference type="SAM" id="MobiDB-lite"/>
    </source>
</evidence>
<keyword evidence="3" id="KW-0479">Metal-binding</keyword>
<feature type="compositionally biased region" description="Pro residues" evidence="8">
    <location>
        <begin position="584"/>
        <end position="593"/>
    </location>
</feature>
<evidence type="ECO:0000256" key="4">
    <source>
        <dbReference type="ARBA" id="ARBA00022737"/>
    </source>
</evidence>
<dbReference type="InterPro" id="IPR047545">
    <property type="entry name" value="BRcat_RBR_RNF216"/>
</dbReference>
<dbReference type="PANTHER" id="PTHR22770:SF47">
    <property type="entry name" value="E3 UBIQUITIN-PROTEIN LIGASE RNF216"/>
    <property type="match status" value="1"/>
</dbReference>
<dbReference type="GO" id="GO:0008270">
    <property type="term" value="F:zinc ion binding"/>
    <property type="evidence" value="ECO:0007669"/>
    <property type="project" value="UniProtKB-KW"/>
</dbReference>
<organism evidence="10 11">
    <name type="scientific">Lophiotrema nucula</name>
    <dbReference type="NCBI Taxonomy" id="690887"/>
    <lineage>
        <taxon>Eukaryota</taxon>
        <taxon>Fungi</taxon>
        <taxon>Dikarya</taxon>
        <taxon>Ascomycota</taxon>
        <taxon>Pezizomycotina</taxon>
        <taxon>Dothideomycetes</taxon>
        <taxon>Pleosporomycetidae</taxon>
        <taxon>Pleosporales</taxon>
        <taxon>Lophiotremataceae</taxon>
        <taxon>Lophiotrema</taxon>
    </lineage>
</organism>
<keyword evidence="4" id="KW-0677">Repeat</keyword>
<keyword evidence="7" id="KW-0862">Zinc</keyword>